<gene>
    <name evidence="2" type="ORF">Prubr_26270</name>
</gene>
<proteinExistence type="predicted"/>
<accession>A0A810MWQ3</accession>
<dbReference type="KEGG" id="pry:Prubr_26270"/>
<organism evidence="2 3">
    <name type="scientific">Polymorphospora rubra</name>
    <dbReference type="NCBI Taxonomy" id="338584"/>
    <lineage>
        <taxon>Bacteria</taxon>
        <taxon>Bacillati</taxon>
        <taxon>Actinomycetota</taxon>
        <taxon>Actinomycetes</taxon>
        <taxon>Micromonosporales</taxon>
        <taxon>Micromonosporaceae</taxon>
        <taxon>Polymorphospora</taxon>
    </lineage>
</organism>
<keyword evidence="3" id="KW-1185">Reference proteome</keyword>
<evidence type="ECO:0000313" key="2">
    <source>
        <dbReference type="EMBL" id="BCJ65606.1"/>
    </source>
</evidence>
<feature type="region of interest" description="Disordered" evidence="1">
    <location>
        <begin position="147"/>
        <end position="167"/>
    </location>
</feature>
<dbReference type="AlphaFoldDB" id="A0A810MWQ3"/>
<dbReference type="EMBL" id="AP023359">
    <property type="protein sequence ID" value="BCJ65606.1"/>
    <property type="molecule type" value="Genomic_DNA"/>
</dbReference>
<reference evidence="2" key="1">
    <citation type="submission" date="2020-08" db="EMBL/GenBank/DDBJ databases">
        <title>Whole genome shotgun sequence of Polymorphospora rubra NBRC 101157.</title>
        <authorList>
            <person name="Komaki H."/>
            <person name="Tamura T."/>
        </authorList>
    </citation>
    <scope>NUCLEOTIDE SEQUENCE</scope>
    <source>
        <strain evidence="2">NBRC 101157</strain>
    </source>
</reference>
<dbReference type="RefSeq" id="WP_246568624.1">
    <property type="nucleotide sequence ID" value="NZ_AP023359.1"/>
</dbReference>
<name>A0A810MWQ3_9ACTN</name>
<protein>
    <submittedName>
        <fullName evidence="2">Uncharacterized protein</fullName>
    </submittedName>
</protein>
<evidence type="ECO:0000256" key="1">
    <source>
        <dbReference type="SAM" id="MobiDB-lite"/>
    </source>
</evidence>
<evidence type="ECO:0000313" key="3">
    <source>
        <dbReference type="Proteomes" id="UP000680866"/>
    </source>
</evidence>
<dbReference type="Proteomes" id="UP000680866">
    <property type="component" value="Chromosome"/>
</dbReference>
<sequence>MDVFSRTFLPAAAEAGVAIPTVSRHMPVFRRCVEADDATVLVSRCVRVDRPLQGEFLMLLTYRRLVVTQETRLLHRLRLHLNTELRHLSNVTWNPDPRTSAIEVAATAVDGVRERFAIPVSQPKQVWHVDALLTHLFRPRITADRGETRKGLAGAPRAPKLSPAVAF</sequence>